<accession>A0AAE0IYA1</accession>
<reference evidence="2" key="1">
    <citation type="journal article" date="2023" name="Mol. Phylogenet. Evol.">
        <title>Genome-scale phylogeny and comparative genomics of the fungal order Sordariales.</title>
        <authorList>
            <person name="Hensen N."/>
            <person name="Bonometti L."/>
            <person name="Westerberg I."/>
            <person name="Brannstrom I.O."/>
            <person name="Guillou S."/>
            <person name="Cros-Aarteil S."/>
            <person name="Calhoun S."/>
            <person name="Haridas S."/>
            <person name="Kuo A."/>
            <person name="Mondo S."/>
            <person name="Pangilinan J."/>
            <person name="Riley R."/>
            <person name="LaButti K."/>
            <person name="Andreopoulos B."/>
            <person name="Lipzen A."/>
            <person name="Chen C."/>
            <person name="Yan M."/>
            <person name="Daum C."/>
            <person name="Ng V."/>
            <person name="Clum A."/>
            <person name="Steindorff A."/>
            <person name="Ohm R.A."/>
            <person name="Martin F."/>
            <person name="Silar P."/>
            <person name="Natvig D.O."/>
            <person name="Lalanne C."/>
            <person name="Gautier V."/>
            <person name="Ament-Velasquez S.L."/>
            <person name="Kruys A."/>
            <person name="Hutchinson M.I."/>
            <person name="Powell A.J."/>
            <person name="Barry K."/>
            <person name="Miller A.N."/>
            <person name="Grigoriev I.V."/>
            <person name="Debuchy R."/>
            <person name="Gladieux P."/>
            <person name="Hiltunen Thoren M."/>
            <person name="Johannesson H."/>
        </authorList>
    </citation>
    <scope>NUCLEOTIDE SEQUENCE</scope>
    <source>
        <strain evidence="2">SMH4131-1</strain>
    </source>
</reference>
<dbReference type="AlphaFoldDB" id="A0AAE0IYA1"/>
<feature type="non-terminal residue" evidence="2">
    <location>
        <position position="1"/>
    </location>
</feature>
<feature type="region of interest" description="Disordered" evidence="1">
    <location>
        <begin position="303"/>
        <end position="334"/>
    </location>
</feature>
<evidence type="ECO:0000313" key="2">
    <source>
        <dbReference type="EMBL" id="KAK3333517.1"/>
    </source>
</evidence>
<sequence length="334" mass="35777">MVRNAIIAWLGEASVSSDRTAPATVPNGSTGDSSGTMPLIPLVSDIDIATGSYLGAGEDSDLTTGNLDQLRAAIMMLKARAPIHRNCGATLFLLVNAPEPRPSLEQVQLAWDDFLGDNQALKDHFSAHDLQDVEDMVDGLRATSQSVEVGHLKLVASEFMRLWGERKTLIDARNKEMAKPAALDALGHARMLVGNSGEYVSARRDQRKFTAAMVTALQRRVRHCLEVLNQNVRQGETYGRRAPASSIEDRVSGLSLTADVDTLKCILCSIHSNAFALAAAKLGGSPRKELEALHVGLQKLSESFARDEGSDEGDGSNNDDNGSSSDGQGKAVGR</sequence>
<reference evidence="2" key="2">
    <citation type="submission" date="2023-06" db="EMBL/GenBank/DDBJ databases">
        <authorList>
            <consortium name="Lawrence Berkeley National Laboratory"/>
            <person name="Haridas S."/>
            <person name="Hensen N."/>
            <person name="Bonometti L."/>
            <person name="Westerberg I."/>
            <person name="Brannstrom I.O."/>
            <person name="Guillou S."/>
            <person name="Cros-Aarteil S."/>
            <person name="Calhoun S."/>
            <person name="Kuo A."/>
            <person name="Mondo S."/>
            <person name="Pangilinan J."/>
            <person name="Riley R."/>
            <person name="Labutti K."/>
            <person name="Andreopoulos B."/>
            <person name="Lipzen A."/>
            <person name="Chen C."/>
            <person name="Yanf M."/>
            <person name="Daum C."/>
            <person name="Ng V."/>
            <person name="Clum A."/>
            <person name="Steindorff A."/>
            <person name="Ohm R."/>
            <person name="Martin F."/>
            <person name="Silar P."/>
            <person name="Natvig D."/>
            <person name="Lalanne C."/>
            <person name="Gautier V."/>
            <person name="Ament-Velasquez S.L."/>
            <person name="Kruys A."/>
            <person name="Hutchinson M.I."/>
            <person name="Powell A.J."/>
            <person name="Barry K."/>
            <person name="Miller A.N."/>
            <person name="Grigoriev I.V."/>
            <person name="Debuchy R."/>
            <person name="Gladieux P."/>
            <person name="Thoren M.H."/>
            <person name="Johannesson H."/>
        </authorList>
    </citation>
    <scope>NUCLEOTIDE SEQUENCE</scope>
    <source>
        <strain evidence="2">SMH4131-1</strain>
    </source>
</reference>
<evidence type="ECO:0000256" key="1">
    <source>
        <dbReference type="SAM" id="MobiDB-lite"/>
    </source>
</evidence>
<dbReference type="EMBL" id="JAUEPO010000002">
    <property type="protein sequence ID" value="KAK3333517.1"/>
    <property type="molecule type" value="Genomic_DNA"/>
</dbReference>
<comment type="caution">
    <text evidence="2">The sequence shown here is derived from an EMBL/GenBank/DDBJ whole genome shotgun (WGS) entry which is preliminary data.</text>
</comment>
<dbReference type="Proteomes" id="UP001286456">
    <property type="component" value="Unassembled WGS sequence"/>
</dbReference>
<protein>
    <submittedName>
        <fullName evidence="2">Uncharacterized protein</fullName>
    </submittedName>
</protein>
<evidence type="ECO:0000313" key="3">
    <source>
        <dbReference type="Proteomes" id="UP001286456"/>
    </source>
</evidence>
<name>A0AAE0IYA1_9PEZI</name>
<gene>
    <name evidence="2" type="ORF">B0T19DRAFT_418302</name>
</gene>
<feature type="compositionally biased region" description="Low complexity" evidence="1">
    <location>
        <begin position="315"/>
        <end position="327"/>
    </location>
</feature>
<organism evidence="2 3">
    <name type="scientific">Cercophora scortea</name>
    <dbReference type="NCBI Taxonomy" id="314031"/>
    <lineage>
        <taxon>Eukaryota</taxon>
        <taxon>Fungi</taxon>
        <taxon>Dikarya</taxon>
        <taxon>Ascomycota</taxon>
        <taxon>Pezizomycotina</taxon>
        <taxon>Sordariomycetes</taxon>
        <taxon>Sordariomycetidae</taxon>
        <taxon>Sordariales</taxon>
        <taxon>Lasiosphaeriaceae</taxon>
        <taxon>Cercophora</taxon>
    </lineage>
</organism>
<keyword evidence="3" id="KW-1185">Reference proteome</keyword>
<proteinExistence type="predicted"/>